<keyword evidence="4 11" id="KW-0812">Transmembrane</keyword>
<comment type="similarity">
    <text evidence="2 10">Belongs to the Tom20 family.</text>
</comment>
<dbReference type="GO" id="GO:0006886">
    <property type="term" value="P:intracellular protein transport"/>
    <property type="evidence" value="ECO:0007669"/>
    <property type="project" value="InterPro"/>
</dbReference>
<dbReference type="GO" id="GO:0008320">
    <property type="term" value="F:protein transmembrane transporter activity"/>
    <property type="evidence" value="ECO:0007669"/>
    <property type="project" value="TreeGrafter"/>
</dbReference>
<dbReference type="PRINTS" id="PR00351">
    <property type="entry name" value="OM20RECEPTOR"/>
</dbReference>
<dbReference type="InterPro" id="IPR023392">
    <property type="entry name" value="Tom20_dom_sf"/>
</dbReference>
<sequence>MIGKLIGFIGGMATAAFVAYCVYFDHQRHSDPDFKRKLRERRRLARRKQEAMMAGGPDLCDQDGIEKYFLQEIKMGEALISSGEFETGVEHLTNAILVCNQPTRLLQVLQASLPYQVFDMLITRMQEFGTRITTIKEVGDAFEPAPLTDDLE</sequence>
<dbReference type="GO" id="GO:0030943">
    <property type="term" value="F:mitochondrion targeting sequence binding"/>
    <property type="evidence" value="ECO:0007669"/>
    <property type="project" value="TreeGrafter"/>
</dbReference>
<reference evidence="13" key="1">
    <citation type="submission" date="2025-08" db="UniProtKB">
        <authorList>
            <consortium name="RefSeq"/>
        </authorList>
    </citation>
    <scope>IDENTIFICATION</scope>
    <source>
        <strain evidence="13">11010-0011.00</strain>
        <tissue evidence="13">Whole body</tissue>
    </source>
</reference>
<keyword evidence="9 10" id="KW-0472">Membrane</keyword>
<dbReference type="GO" id="GO:0006605">
    <property type="term" value="P:protein targeting"/>
    <property type="evidence" value="ECO:0007669"/>
    <property type="project" value="InterPro"/>
</dbReference>
<organism evidence="12 13">
    <name type="scientific">Drosophila lebanonensis</name>
    <name type="common">Fruit fly</name>
    <name type="synonym">Scaptodrosophila lebanonensis</name>
    <dbReference type="NCBI Taxonomy" id="7225"/>
    <lineage>
        <taxon>Eukaryota</taxon>
        <taxon>Metazoa</taxon>
        <taxon>Ecdysozoa</taxon>
        <taxon>Arthropoda</taxon>
        <taxon>Hexapoda</taxon>
        <taxon>Insecta</taxon>
        <taxon>Pterygota</taxon>
        <taxon>Neoptera</taxon>
        <taxon>Endopterygota</taxon>
        <taxon>Diptera</taxon>
        <taxon>Brachycera</taxon>
        <taxon>Muscomorpha</taxon>
        <taxon>Ephydroidea</taxon>
        <taxon>Drosophilidae</taxon>
        <taxon>Scaptodrosophila</taxon>
    </lineage>
</organism>
<dbReference type="PANTHER" id="PTHR12430">
    <property type="entry name" value="MITOCHONDRIAL IMPORT RECEPTOR SUBUNIT TOM20"/>
    <property type="match status" value="1"/>
</dbReference>
<evidence type="ECO:0000313" key="12">
    <source>
        <dbReference type="Proteomes" id="UP000504634"/>
    </source>
</evidence>
<dbReference type="PIRSF" id="PIRSF037707">
    <property type="entry name" value="MAS20_rcpt"/>
    <property type="match status" value="1"/>
</dbReference>
<keyword evidence="12" id="KW-1185">Reference proteome</keyword>
<dbReference type="AlphaFoldDB" id="A0A6J2TGP6"/>
<dbReference type="RefSeq" id="XP_030374625.1">
    <property type="nucleotide sequence ID" value="XM_030518765.1"/>
</dbReference>
<evidence type="ECO:0000256" key="3">
    <source>
        <dbReference type="ARBA" id="ARBA00022448"/>
    </source>
</evidence>
<dbReference type="Pfam" id="PF02064">
    <property type="entry name" value="MAS20"/>
    <property type="match status" value="1"/>
</dbReference>
<dbReference type="GO" id="GO:0005742">
    <property type="term" value="C:mitochondrial outer membrane translocase complex"/>
    <property type="evidence" value="ECO:0007669"/>
    <property type="project" value="UniProtKB-UniRule"/>
</dbReference>
<dbReference type="PRINTS" id="PR01989">
    <property type="entry name" value="EUOM20RECPTR"/>
</dbReference>
<name>A0A6J2TGP6_DROLE</name>
<evidence type="ECO:0000256" key="1">
    <source>
        <dbReference type="ARBA" id="ARBA00004572"/>
    </source>
</evidence>
<accession>A0A6J2TGP6</accession>
<keyword evidence="8 10" id="KW-0496">Mitochondrion</keyword>
<dbReference type="GeneID" id="115624168"/>
<comment type="subcellular location">
    <subcellularLocation>
        <location evidence="1">Mitochondrion outer membrane</location>
        <topology evidence="1">Single-pass membrane protein</topology>
    </subcellularLocation>
</comment>
<evidence type="ECO:0000256" key="8">
    <source>
        <dbReference type="ARBA" id="ARBA00023128"/>
    </source>
</evidence>
<evidence type="ECO:0000256" key="7">
    <source>
        <dbReference type="ARBA" id="ARBA00022989"/>
    </source>
</evidence>
<proteinExistence type="inferred from homology"/>
<dbReference type="Proteomes" id="UP000504634">
    <property type="component" value="Unplaced"/>
</dbReference>
<dbReference type="Gene3D" id="1.20.960.10">
    <property type="entry name" value="Mitochondrial outer membrane translocase complex, subunit Tom20 domain"/>
    <property type="match status" value="1"/>
</dbReference>
<evidence type="ECO:0000256" key="5">
    <source>
        <dbReference type="ARBA" id="ARBA00022787"/>
    </source>
</evidence>
<dbReference type="InterPro" id="IPR022422">
    <property type="entry name" value="MAS20_rcpt_metazoan"/>
</dbReference>
<evidence type="ECO:0000256" key="11">
    <source>
        <dbReference type="SAM" id="Phobius"/>
    </source>
</evidence>
<feature type="transmembrane region" description="Helical" evidence="11">
    <location>
        <begin position="6"/>
        <end position="26"/>
    </location>
</feature>
<evidence type="ECO:0000256" key="2">
    <source>
        <dbReference type="ARBA" id="ARBA00005792"/>
    </source>
</evidence>
<evidence type="ECO:0000256" key="6">
    <source>
        <dbReference type="ARBA" id="ARBA00022927"/>
    </source>
</evidence>
<evidence type="ECO:0000256" key="10">
    <source>
        <dbReference type="PIRNR" id="PIRNR037707"/>
    </source>
</evidence>
<dbReference type="GO" id="GO:0030150">
    <property type="term" value="P:protein import into mitochondrial matrix"/>
    <property type="evidence" value="ECO:0007669"/>
    <property type="project" value="TreeGrafter"/>
</dbReference>
<dbReference type="GO" id="GO:0016031">
    <property type="term" value="P:tRNA import into mitochondrion"/>
    <property type="evidence" value="ECO:0007669"/>
    <property type="project" value="TreeGrafter"/>
</dbReference>
<gene>
    <name evidence="13" type="primary">LOC115624168</name>
</gene>
<dbReference type="InterPro" id="IPR002056">
    <property type="entry name" value="MAS20"/>
</dbReference>
<keyword evidence="6" id="KW-0653">Protein transport</keyword>
<evidence type="ECO:0000256" key="4">
    <source>
        <dbReference type="ARBA" id="ARBA00022692"/>
    </source>
</evidence>
<keyword evidence="3" id="KW-0813">Transport</keyword>
<dbReference type="PANTHER" id="PTHR12430:SF0">
    <property type="entry name" value="TRANSLOCASE OF OUTER MITOCHONDRIAL MEMBRANE 20"/>
    <property type="match status" value="1"/>
</dbReference>
<dbReference type="SUPFAM" id="SSF47157">
    <property type="entry name" value="Mitochondrial import receptor subunit Tom20"/>
    <property type="match status" value="1"/>
</dbReference>
<keyword evidence="13" id="KW-0675">Receptor</keyword>
<keyword evidence="7 11" id="KW-1133">Transmembrane helix</keyword>
<keyword evidence="5 10" id="KW-1000">Mitochondrion outer membrane</keyword>
<evidence type="ECO:0000313" key="13">
    <source>
        <dbReference type="RefSeq" id="XP_030374625.1"/>
    </source>
</evidence>
<protein>
    <submittedName>
        <fullName evidence="13">Mitochondrial import receptor subunit TOM20 homolog</fullName>
    </submittedName>
</protein>
<evidence type="ECO:0000256" key="9">
    <source>
        <dbReference type="ARBA" id="ARBA00023136"/>
    </source>
</evidence>
<dbReference type="OrthoDB" id="2154253at2759"/>